<dbReference type="AlphaFoldDB" id="A0A9D2LWJ0"/>
<proteinExistence type="predicted"/>
<comment type="caution">
    <text evidence="2">The sequence shown here is derived from an EMBL/GenBank/DDBJ whole genome shotgun (WGS) entry which is preliminary data.</text>
</comment>
<dbReference type="Proteomes" id="UP000824214">
    <property type="component" value="Unassembled WGS sequence"/>
</dbReference>
<gene>
    <name evidence="2" type="ORF">H9942_00685</name>
</gene>
<dbReference type="SMART" id="SM00966">
    <property type="entry name" value="SpoVT_AbrB"/>
    <property type="match status" value="1"/>
</dbReference>
<feature type="domain" description="SpoVT-AbrB" evidence="1">
    <location>
        <begin position="7"/>
        <end position="53"/>
    </location>
</feature>
<keyword evidence="2" id="KW-0238">DNA-binding</keyword>
<evidence type="ECO:0000313" key="3">
    <source>
        <dbReference type="Proteomes" id="UP000824214"/>
    </source>
</evidence>
<organism evidence="2 3">
    <name type="scientific">Candidatus Acutalibacter ornithocaccae</name>
    <dbReference type="NCBI Taxonomy" id="2838416"/>
    <lineage>
        <taxon>Bacteria</taxon>
        <taxon>Bacillati</taxon>
        <taxon>Bacillota</taxon>
        <taxon>Clostridia</taxon>
        <taxon>Eubacteriales</taxon>
        <taxon>Acutalibacteraceae</taxon>
        <taxon>Acutalibacter</taxon>
    </lineage>
</organism>
<dbReference type="InterPro" id="IPR037914">
    <property type="entry name" value="SpoVT-AbrB_sf"/>
</dbReference>
<name>A0A9D2LWJ0_9FIRM</name>
<reference evidence="2" key="1">
    <citation type="journal article" date="2021" name="PeerJ">
        <title>Extensive microbial diversity within the chicken gut microbiome revealed by metagenomics and culture.</title>
        <authorList>
            <person name="Gilroy R."/>
            <person name="Ravi A."/>
            <person name="Getino M."/>
            <person name="Pursley I."/>
            <person name="Horton D.L."/>
            <person name="Alikhan N.F."/>
            <person name="Baker D."/>
            <person name="Gharbi K."/>
            <person name="Hall N."/>
            <person name="Watson M."/>
            <person name="Adriaenssens E.M."/>
            <person name="Foster-Nyarko E."/>
            <person name="Jarju S."/>
            <person name="Secka A."/>
            <person name="Antonio M."/>
            <person name="Oren A."/>
            <person name="Chaudhuri R.R."/>
            <person name="La Ragione R."/>
            <person name="Hildebrand F."/>
            <person name="Pallen M.J."/>
        </authorList>
    </citation>
    <scope>NUCLEOTIDE SEQUENCE</scope>
    <source>
        <strain evidence="2">ChiBcolR8-3208</strain>
    </source>
</reference>
<reference evidence="2" key="2">
    <citation type="submission" date="2021-04" db="EMBL/GenBank/DDBJ databases">
        <authorList>
            <person name="Gilroy R."/>
        </authorList>
    </citation>
    <scope>NUCLEOTIDE SEQUENCE</scope>
    <source>
        <strain evidence="2">ChiBcolR8-3208</strain>
    </source>
</reference>
<evidence type="ECO:0000259" key="1">
    <source>
        <dbReference type="SMART" id="SM00966"/>
    </source>
</evidence>
<dbReference type="InterPro" id="IPR007159">
    <property type="entry name" value="SpoVT-AbrB_dom"/>
</dbReference>
<dbReference type="EMBL" id="DWXZ01000009">
    <property type="protein sequence ID" value="HJB36568.1"/>
    <property type="molecule type" value="Genomic_DNA"/>
</dbReference>
<dbReference type="GO" id="GO:0003677">
    <property type="term" value="F:DNA binding"/>
    <property type="evidence" value="ECO:0007669"/>
    <property type="project" value="UniProtKB-KW"/>
</dbReference>
<dbReference type="SUPFAM" id="SSF89447">
    <property type="entry name" value="AbrB/MazE/MraZ-like"/>
    <property type="match status" value="1"/>
</dbReference>
<evidence type="ECO:0000313" key="2">
    <source>
        <dbReference type="EMBL" id="HJB36568.1"/>
    </source>
</evidence>
<protein>
    <submittedName>
        <fullName evidence="2">AbrB/MazE/SpoVT family DNA-binding domain-containing protein</fullName>
    </submittedName>
</protein>
<accession>A0A9D2LWJ0</accession>
<sequence length="92" mass="10683">MERTVLRILGKKGRTTIPWPIRAELEWAPGDVLLFEPDPPDRIVITRLEVVEPEEIEEPDLTGDIFTEAFHRLSYSQQYRLLAALLADFHLQ</sequence>